<feature type="transmembrane region" description="Helical" evidence="6">
    <location>
        <begin position="20"/>
        <end position="42"/>
    </location>
</feature>
<feature type="region of interest" description="Disordered" evidence="5">
    <location>
        <begin position="203"/>
        <end position="228"/>
    </location>
</feature>
<dbReference type="GO" id="GO:0006465">
    <property type="term" value="P:signal peptide processing"/>
    <property type="evidence" value="ECO:0007669"/>
    <property type="project" value="InterPro"/>
</dbReference>
<reference evidence="9" key="1">
    <citation type="submission" date="2020-05" db="EMBL/GenBank/DDBJ databases">
        <authorList>
            <person name="Chiriac C."/>
            <person name="Salcher M."/>
            <person name="Ghai R."/>
            <person name="Kavagutti S V."/>
        </authorList>
    </citation>
    <scope>NUCLEOTIDE SEQUENCE</scope>
</reference>
<evidence type="ECO:0000256" key="4">
    <source>
        <dbReference type="ARBA" id="ARBA00023136"/>
    </source>
</evidence>
<dbReference type="CDD" id="cd06530">
    <property type="entry name" value="S26_SPase_I"/>
    <property type="match status" value="1"/>
</dbReference>
<evidence type="ECO:0000256" key="1">
    <source>
        <dbReference type="ARBA" id="ARBA00004370"/>
    </source>
</evidence>
<proteinExistence type="predicted"/>
<organism evidence="9">
    <name type="scientific">freshwater metagenome</name>
    <dbReference type="NCBI Taxonomy" id="449393"/>
    <lineage>
        <taxon>unclassified sequences</taxon>
        <taxon>metagenomes</taxon>
        <taxon>ecological metagenomes</taxon>
    </lineage>
</organism>
<keyword evidence="3 6" id="KW-1133">Transmembrane helix</keyword>
<dbReference type="GO" id="GO:0016020">
    <property type="term" value="C:membrane"/>
    <property type="evidence" value="ECO:0007669"/>
    <property type="project" value="UniProtKB-SubCell"/>
</dbReference>
<evidence type="ECO:0000256" key="3">
    <source>
        <dbReference type="ARBA" id="ARBA00022989"/>
    </source>
</evidence>
<name>A0A6J7WAW6_9ZZZZ</name>
<evidence type="ECO:0000313" key="9">
    <source>
        <dbReference type="EMBL" id="CAB5159709.1"/>
    </source>
</evidence>
<dbReference type="InterPro" id="IPR001733">
    <property type="entry name" value="Peptidase_S26B"/>
</dbReference>
<evidence type="ECO:0000256" key="5">
    <source>
        <dbReference type="SAM" id="MobiDB-lite"/>
    </source>
</evidence>
<evidence type="ECO:0000256" key="6">
    <source>
        <dbReference type="SAM" id="Phobius"/>
    </source>
</evidence>
<keyword evidence="2 6" id="KW-0812">Transmembrane</keyword>
<dbReference type="PANTHER" id="PTHR10806:SF6">
    <property type="entry name" value="SIGNAL PEPTIDASE COMPLEX CATALYTIC SUBUNIT SEC11"/>
    <property type="match status" value="1"/>
</dbReference>
<evidence type="ECO:0000256" key="2">
    <source>
        <dbReference type="ARBA" id="ARBA00022692"/>
    </source>
</evidence>
<gene>
    <name evidence="7" type="ORF">UFOPK2655_00988</name>
    <name evidence="8" type="ORF">UFOPK3667_00847</name>
    <name evidence="9" type="ORF">UFOPK4444_01208</name>
</gene>
<dbReference type="EMBL" id="CAEZYE010000054">
    <property type="protein sequence ID" value="CAB4715365.1"/>
    <property type="molecule type" value="Genomic_DNA"/>
</dbReference>
<dbReference type="SUPFAM" id="SSF51306">
    <property type="entry name" value="LexA/Signal peptidase"/>
    <property type="match status" value="1"/>
</dbReference>
<sequence length="228" mass="24784">MARRSVNKATIRTTIAFTSISIFLMVAPALATAYFGIGVFTIKSESMKPYMQAGDAIVTDVVSAHDVKIGEVILAVNPDNLEQVAHRVMKISTTDNLHYTITTKGDSNPVVDTPALTFHTNAPIRKVIGVVPKIGYVFDVISSTLTKTAGSLALIAYLVYLVRKTRRIVEPTDPSVTALLGESEIAERVEILVREHLKNAAPMKDIPNLHPNEKIDLPTVNHSPSSLV</sequence>
<comment type="subcellular location">
    <subcellularLocation>
        <location evidence="1">Membrane</location>
    </subcellularLocation>
</comment>
<dbReference type="GO" id="GO:0004252">
    <property type="term" value="F:serine-type endopeptidase activity"/>
    <property type="evidence" value="ECO:0007669"/>
    <property type="project" value="InterPro"/>
</dbReference>
<keyword evidence="4 6" id="KW-0472">Membrane</keyword>
<accession>A0A6J7WAW6</accession>
<evidence type="ECO:0000313" key="7">
    <source>
        <dbReference type="EMBL" id="CAB4715365.1"/>
    </source>
</evidence>
<evidence type="ECO:0000313" key="8">
    <source>
        <dbReference type="EMBL" id="CAB4923506.1"/>
    </source>
</evidence>
<dbReference type="AlphaFoldDB" id="A0A6J7WAW6"/>
<dbReference type="NCBIfam" id="TIGR02228">
    <property type="entry name" value="sigpep_I_arch"/>
    <property type="match status" value="1"/>
</dbReference>
<dbReference type="PANTHER" id="PTHR10806">
    <property type="entry name" value="SIGNAL PEPTIDASE COMPLEX CATALYTIC SUBUNIT SEC11"/>
    <property type="match status" value="1"/>
</dbReference>
<dbReference type="InterPro" id="IPR036286">
    <property type="entry name" value="LexA/Signal_pep-like_sf"/>
</dbReference>
<dbReference type="EMBL" id="CAFBRZ010000087">
    <property type="protein sequence ID" value="CAB5159709.1"/>
    <property type="molecule type" value="Genomic_DNA"/>
</dbReference>
<dbReference type="EMBL" id="CAFBMU010000008">
    <property type="protein sequence ID" value="CAB4923506.1"/>
    <property type="molecule type" value="Genomic_DNA"/>
</dbReference>
<dbReference type="InterPro" id="IPR019533">
    <property type="entry name" value="Peptidase_S26"/>
</dbReference>
<protein>
    <submittedName>
        <fullName evidence="9">Unannotated protein</fullName>
    </submittedName>
</protein>